<dbReference type="NCBIfam" id="TIGR00319">
    <property type="entry name" value="desulf_FeS4"/>
    <property type="match status" value="1"/>
</dbReference>
<evidence type="ECO:0000256" key="1">
    <source>
        <dbReference type="ARBA" id="ARBA00005941"/>
    </source>
</evidence>
<dbReference type="RefSeq" id="WP_015926814.1">
    <property type="nucleotide sequence ID" value="NC_011898.1"/>
</dbReference>
<keyword evidence="5" id="KW-0479">Metal-binding</keyword>
<accession>B8I299</accession>
<evidence type="ECO:0000256" key="7">
    <source>
        <dbReference type="ARBA" id="ARBA00023004"/>
    </source>
</evidence>
<keyword evidence="7" id="KW-0408">Iron</keyword>
<dbReference type="STRING" id="394503.Ccel_3474"/>
<dbReference type="PANTHER" id="PTHR36541:SF1">
    <property type="entry name" value="SUPEROXIDE REDUCTASE-RELATED"/>
    <property type="match status" value="1"/>
</dbReference>
<dbReference type="Proteomes" id="UP000001349">
    <property type="component" value="Chromosome"/>
</dbReference>
<dbReference type="SUPFAM" id="SSF49367">
    <property type="entry name" value="Superoxide reductase-like"/>
    <property type="match status" value="1"/>
</dbReference>
<evidence type="ECO:0000256" key="3">
    <source>
        <dbReference type="ARBA" id="ARBA00014839"/>
    </source>
</evidence>
<dbReference type="PANTHER" id="PTHR36541">
    <property type="entry name" value="SUPEROXIDE REDUCTASE-RELATED"/>
    <property type="match status" value="1"/>
</dbReference>
<evidence type="ECO:0000256" key="8">
    <source>
        <dbReference type="ARBA" id="ARBA00024690"/>
    </source>
</evidence>
<dbReference type="InterPro" id="IPR004462">
    <property type="entry name" value="Desulfoferrodoxin_N"/>
</dbReference>
<sequence>MKTEVAFYRCGQCGNIVSIIKNGGGKLVCCGEQMERLEPNTTDAALEKHVPVAERKDGQIVVQIGSAIHPMIDVHYIEWIEVAGDEGTERIVLSPGDEPKAVFADKSNAEVYAYCNLHGLWMSHVK</sequence>
<organism evidence="13 14">
    <name type="scientific">Ruminiclostridium cellulolyticum (strain ATCC 35319 / DSM 5812 / JCM 6584 / H10)</name>
    <name type="common">Clostridium cellulolyticum</name>
    <dbReference type="NCBI Taxonomy" id="394503"/>
    <lineage>
        <taxon>Bacteria</taxon>
        <taxon>Bacillati</taxon>
        <taxon>Bacillota</taxon>
        <taxon>Clostridia</taxon>
        <taxon>Eubacteriales</taxon>
        <taxon>Oscillospiraceae</taxon>
        <taxon>Ruminiclostridium</taxon>
    </lineage>
</organism>
<dbReference type="GO" id="GO:0005506">
    <property type="term" value="F:iron ion binding"/>
    <property type="evidence" value="ECO:0007669"/>
    <property type="project" value="InterPro"/>
</dbReference>
<dbReference type="SUPFAM" id="SSF57802">
    <property type="entry name" value="Rubredoxin-like"/>
    <property type="match status" value="1"/>
</dbReference>
<dbReference type="CDD" id="cd00974">
    <property type="entry name" value="DSRD"/>
    <property type="match status" value="1"/>
</dbReference>
<dbReference type="eggNOG" id="COG2033">
    <property type="taxonomic scope" value="Bacteria"/>
</dbReference>
<dbReference type="KEGG" id="cce:Ccel_3474"/>
<dbReference type="HOGENOM" id="CLU_118960_1_0_9"/>
<evidence type="ECO:0000256" key="9">
    <source>
        <dbReference type="ARBA" id="ARBA00031398"/>
    </source>
</evidence>
<evidence type="ECO:0000259" key="12">
    <source>
        <dbReference type="Pfam" id="PF06397"/>
    </source>
</evidence>
<dbReference type="Pfam" id="PF06397">
    <property type="entry name" value="Desulfoferrod_N"/>
    <property type="match status" value="1"/>
</dbReference>
<dbReference type="Gene3D" id="2.60.40.730">
    <property type="entry name" value="SOR catalytic domain"/>
    <property type="match status" value="1"/>
</dbReference>
<evidence type="ECO:0000256" key="2">
    <source>
        <dbReference type="ARBA" id="ARBA00012679"/>
    </source>
</evidence>
<evidence type="ECO:0000256" key="5">
    <source>
        <dbReference type="ARBA" id="ARBA00022723"/>
    </source>
</evidence>
<dbReference type="OrthoDB" id="9814936at2"/>
<dbReference type="Pfam" id="PF01880">
    <property type="entry name" value="Desulfoferrodox"/>
    <property type="match status" value="1"/>
</dbReference>
<evidence type="ECO:0000259" key="11">
    <source>
        <dbReference type="Pfam" id="PF01880"/>
    </source>
</evidence>
<keyword evidence="6" id="KW-0249">Electron transport</keyword>
<comment type="catalytic activity">
    <reaction evidence="10">
        <text>reduced [rubredoxin] + superoxide + 2 H(+) = oxidized [rubredoxin] + H2O2</text>
        <dbReference type="Rhea" id="RHEA:21324"/>
        <dbReference type="Rhea" id="RHEA-COMP:10302"/>
        <dbReference type="Rhea" id="RHEA-COMP:10303"/>
        <dbReference type="ChEBI" id="CHEBI:15378"/>
        <dbReference type="ChEBI" id="CHEBI:16240"/>
        <dbReference type="ChEBI" id="CHEBI:18421"/>
        <dbReference type="ChEBI" id="CHEBI:29033"/>
        <dbReference type="ChEBI" id="CHEBI:29034"/>
        <dbReference type="EC" id="1.15.1.2"/>
    </reaction>
</comment>
<feature type="domain" description="Desulfoferrodoxin ferrous iron-binding" evidence="11">
    <location>
        <begin position="42"/>
        <end position="123"/>
    </location>
</feature>
<dbReference type="InterPro" id="IPR051233">
    <property type="entry name" value="Desulfoferrodoxin_SOR"/>
</dbReference>
<comment type="function">
    <text evidence="8">Catalyzes the one-electron reduction of superoxide anion radical to hydrogen peroxide at a nonheme ferrous iron center. Plays a fundamental role in case of oxidative stress via its superoxide detoxification activity.</text>
</comment>
<dbReference type="InterPro" id="IPR002742">
    <property type="entry name" value="Desulfoferrodoxin_Fe-bd_dom"/>
</dbReference>
<dbReference type="InterPro" id="IPR036073">
    <property type="entry name" value="Desulfoferrodoxin_Fe-bd_dom_sf"/>
</dbReference>
<keyword evidence="14" id="KW-1185">Reference proteome</keyword>
<proteinExistence type="inferred from homology"/>
<evidence type="ECO:0000313" key="13">
    <source>
        <dbReference type="EMBL" id="ACL77762.1"/>
    </source>
</evidence>
<dbReference type="EMBL" id="CP001348">
    <property type="protein sequence ID" value="ACL77762.1"/>
    <property type="molecule type" value="Genomic_DNA"/>
</dbReference>
<feature type="domain" description="Desulfoferrodoxin N-terminal" evidence="12">
    <location>
        <begin position="6"/>
        <end position="36"/>
    </location>
</feature>
<comment type="similarity">
    <text evidence="1">Belongs to the desulfoferrodoxin family.</text>
</comment>
<dbReference type="EC" id="1.15.1.2" evidence="2"/>
<evidence type="ECO:0000256" key="6">
    <source>
        <dbReference type="ARBA" id="ARBA00022982"/>
    </source>
</evidence>
<protein>
    <recommendedName>
        <fullName evidence="3">Desulfoferrodoxin</fullName>
        <ecNumber evidence="2">1.15.1.2</ecNumber>
    </recommendedName>
    <alternativeName>
        <fullName evidence="9">Superoxide reductase</fullName>
    </alternativeName>
</protein>
<name>B8I299_RUMCH</name>
<dbReference type="Gene3D" id="2.20.28.100">
    <property type="entry name" value="Desulphoferrodoxin, N-terminal domain"/>
    <property type="match status" value="1"/>
</dbReference>
<evidence type="ECO:0000256" key="10">
    <source>
        <dbReference type="ARBA" id="ARBA00047448"/>
    </source>
</evidence>
<gene>
    <name evidence="13" type="ordered locus">Ccel_3474</name>
</gene>
<dbReference type="AlphaFoldDB" id="B8I299"/>
<dbReference type="NCBIfam" id="TIGR00332">
    <property type="entry name" value="neela_ferrous"/>
    <property type="match status" value="1"/>
</dbReference>
<reference evidence="13 14" key="1">
    <citation type="submission" date="2009-01" db="EMBL/GenBank/DDBJ databases">
        <title>Complete sequence of Clostridium cellulolyticum H10.</title>
        <authorList>
            <consortium name="US DOE Joint Genome Institute"/>
            <person name="Lucas S."/>
            <person name="Copeland A."/>
            <person name="Lapidus A."/>
            <person name="Glavina del Rio T."/>
            <person name="Dalin E."/>
            <person name="Tice H."/>
            <person name="Bruce D."/>
            <person name="Goodwin L."/>
            <person name="Pitluck S."/>
            <person name="Chertkov O."/>
            <person name="Saunders E."/>
            <person name="Brettin T."/>
            <person name="Detter J.C."/>
            <person name="Han C."/>
            <person name="Larimer F."/>
            <person name="Land M."/>
            <person name="Hauser L."/>
            <person name="Kyrpides N."/>
            <person name="Ivanova N."/>
            <person name="Zhou J."/>
            <person name="Richardson P."/>
        </authorList>
    </citation>
    <scope>NUCLEOTIDE SEQUENCE [LARGE SCALE GENOMIC DNA]</scope>
    <source>
        <strain evidence="14">ATCC 35319 / DSM 5812 / JCM 6584 / H10</strain>
    </source>
</reference>
<dbReference type="GO" id="GO:0050605">
    <property type="term" value="F:superoxide reductase activity"/>
    <property type="evidence" value="ECO:0007669"/>
    <property type="project" value="UniProtKB-EC"/>
</dbReference>
<evidence type="ECO:0000313" key="14">
    <source>
        <dbReference type="Proteomes" id="UP000001349"/>
    </source>
</evidence>
<evidence type="ECO:0000256" key="4">
    <source>
        <dbReference type="ARBA" id="ARBA00022448"/>
    </source>
</evidence>
<dbReference type="InterPro" id="IPR038094">
    <property type="entry name" value="Desulfoferrodoxin_N_sf"/>
</dbReference>
<keyword evidence="4" id="KW-0813">Transport</keyword>